<evidence type="ECO:0000256" key="1">
    <source>
        <dbReference type="SAM" id="Phobius"/>
    </source>
</evidence>
<evidence type="ECO:0008006" key="4">
    <source>
        <dbReference type="Google" id="ProtNLM"/>
    </source>
</evidence>
<proteinExistence type="predicted"/>
<dbReference type="Proteomes" id="UP000230161">
    <property type="component" value="Unassembled WGS sequence"/>
</dbReference>
<protein>
    <recommendedName>
        <fullName evidence="4">YtxH domain-containing protein</fullName>
    </recommendedName>
</protein>
<sequence>MFGKIVVFAAGLGVGYILGTRAGRAKYNQIKRRVDEVWNDPRVQKAADDAQEFVREAARDAGEFLREKAPVVQEKVGEVAAATKDAVSNAAKRATKD</sequence>
<dbReference type="EMBL" id="PGFB01000003">
    <property type="protein sequence ID" value="PJJ62123.1"/>
    <property type="molecule type" value="Genomic_DNA"/>
</dbReference>
<reference evidence="2 3" key="1">
    <citation type="submission" date="2017-11" db="EMBL/GenBank/DDBJ databases">
        <title>Genomic Encyclopedia of Archaeal and Bacterial Type Strains, Phase II (KMG-II): From Individual Species to Whole Genera.</title>
        <authorList>
            <person name="Goeker M."/>
        </authorList>
    </citation>
    <scope>NUCLEOTIDE SEQUENCE [LARGE SCALE GENOMIC DNA]</scope>
    <source>
        <strain evidence="2 3">DSM 25625</strain>
    </source>
</reference>
<evidence type="ECO:0000313" key="3">
    <source>
        <dbReference type="Proteomes" id="UP000230161"/>
    </source>
</evidence>
<keyword evidence="3" id="KW-1185">Reference proteome</keyword>
<feature type="transmembrane region" description="Helical" evidence="1">
    <location>
        <begin position="6"/>
        <end position="23"/>
    </location>
</feature>
<dbReference type="OrthoDB" id="5125216at2"/>
<dbReference type="RefSeq" id="WP_100344719.1">
    <property type="nucleotide sequence ID" value="NZ_PGFB01000003.1"/>
</dbReference>
<keyword evidence="1" id="KW-0472">Membrane</keyword>
<dbReference type="AlphaFoldDB" id="A0A2M9BVY9"/>
<organism evidence="2 3">
    <name type="scientific">Compostimonas suwonensis</name>
    <dbReference type="NCBI Taxonomy" id="1048394"/>
    <lineage>
        <taxon>Bacteria</taxon>
        <taxon>Bacillati</taxon>
        <taxon>Actinomycetota</taxon>
        <taxon>Actinomycetes</taxon>
        <taxon>Micrococcales</taxon>
        <taxon>Microbacteriaceae</taxon>
        <taxon>Compostimonas</taxon>
    </lineage>
</organism>
<keyword evidence="1" id="KW-0812">Transmembrane</keyword>
<name>A0A2M9BVY9_9MICO</name>
<evidence type="ECO:0000313" key="2">
    <source>
        <dbReference type="EMBL" id="PJJ62123.1"/>
    </source>
</evidence>
<comment type="caution">
    <text evidence="2">The sequence shown here is derived from an EMBL/GenBank/DDBJ whole genome shotgun (WGS) entry which is preliminary data.</text>
</comment>
<keyword evidence="1" id="KW-1133">Transmembrane helix</keyword>
<accession>A0A2M9BVY9</accession>
<gene>
    <name evidence="2" type="ORF">CLV54_1916</name>
</gene>